<evidence type="ECO:0000313" key="13">
    <source>
        <dbReference type="Proteomes" id="UP000595917"/>
    </source>
</evidence>
<dbReference type="RefSeq" id="WP_215628531.1">
    <property type="nucleotide sequence ID" value="NZ_CP067089.2"/>
</dbReference>
<evidence type="ECO:0000256" key="5">
    <source>
        <dbReference type="ARBA" id="ARBA00022692"/>
    </source>
</evidence>
<dbReference type="PANTHER" id="PTHR34182">
    <property type="entry name" value="PROTEIN-EXPORT MEMBRANE PROTEIN SECG"/>
    <property type="match status" value="1"/>
</dbReference>
<evidence type="ECO:0000313" key="12">
    <source>
        <dbReference type="EMBL" id="QQO11222.1"/>
    </source>
</evidence>
<dbReference type="KEGG" id="bhc:JFL75_10035"/>
<keyword evidence="5 10" id="KW-0812">Transmembrane</keyword>
<evidence type="ECO:0000256" key="10">
    <source>
        <dbReference type="RuleBase" id="RU365087"/>
    </source>
</evidence>
<dbReference type="GO" id="GO:0009306">
    <property type="term" value="P:protein secretion"/>
    <property type="evidence" value="ECO:0007669"/>
    <property type="project" value="UniProtKB-UniRule"/>
</dbReference>
<keyword evidence="9 10" id="KW-0472">Membrane</keyword>
<evidence type="ECO:0000256" key="7">
    <source>
        <dbReference type="ARBA" id="ARBA00022989"/>
    </source>
</evidence>
<keyword evidence="6 10" id="KW-0653">Protein transport</keyword>
<evidence type="ECO:0000256" key="2">
    <source>
        <dbReference type="ARBA" id="ARBA00008445"/>
    </source>
</evidence>
<sequence length="119" mass="12340">MGVLNVILLVFFVIVSVLLILIVLIQNEDGDSLGGIFAGGSSSAFGSRSGNVLTKTTSVLGMLFLVISFSLALINRTPSGSGVEAAGRQMTTESDSEWWLEGEASNAEPQSSQGSAVSE</sequence>
<dbReference type="Proteomes" id="UP000595917">
    <property type="component" value="Chromosome"/>
</dbReference>
<feature type="transmembrane region" description="Helical" evidence="10">
    <location>
        <begin position="52"/>
        <end position="74"/>
    </location>
</feature>
<evidence type="ECO:0000256" key="1">
    <source>
        <dbReference type="ARBA" id="ARBA00004651"/>
    </source>
</evidence>
<feature type="compositionally biased region" description="Polar residues" evidence="11">
    <location>
        <begin position="107"/>
        <end position="119"/>
    </location>
</feature>
<keyword evidence="7 10" id="KW-1133">Transmembrane helix</keyword>
<proteinExistence type="inferred from homology"/>
<evidence type="ECO:0000256" key="9">
    <source>
        <dbReference type="ARBA" id="ARBA00023136"/>
    </source>
</evidence>
<comment type="function">
    <text evidence="10">Involved in protein export. Participates in an early event of protein translocation.</text>
</comment>
<keyword evidence="3 10" id="KW-0813">Transport</keyword>
<accession>A0A7T8BC49</accession>
<keyword evidence="4 10" id="KW-1003">Cell membrane</keyword>
<protein>
    <recommendedName>
        <fullName evidence="10">Protein-export membrane protein SecG</fullName>
    </recommendedName>
</protein>
<feature type="transmembrane region" description="Helical" evidence="10">
    <location>
        <begin position="6"/>
        <end position="25"/>
    </location>
</feature>
<comment type="subcellular location">
    <subcellularLocation>
        <location evidence="1 10">Cell membrane</location>
        <topology evidence="1 10">Multi-pass membrane protein</topology>
    </subcellularLocation>
</comment>
<dbReference type="GO" id="GO:0065002">
    <property type="term" value="P:intracellular protein transmembrane transport"/>
    <property type="evidence" value="ECO:0007669"/>
    <property type="project" value="TreeGrafter"/>
</dbReference>
<dbReference type="AlphaFoldDB" id="A0A7T8BC49"/>
<dbReference type="PANTHER" id="PTHR34182:SF1">
    <property type="entry name" value="PROTEIN-EXPORT MEMBRANE PROTEIN SECG"/>
    <property type="match status" value="1"/>
</dbReference>
<dbReference type="InterPro" id="IPR004692">
    <property type="entry name" value="SecG"/>
</dbReference>
<evidence type="ECO:0000256" key="8">
    <source>
        <dbReference type="ARBA" id="ARBA00023010"/>
    </source>
</evidence>
<feature type="region of interest" description="Disordered" evidence="11">
    <location>
        <begin position="79"/>
        <end position="119"/>
    </location>
</feature>
<evidence type="ECO:0000256" key="11">
    <source>
        <dbReference type="SAM" id="MobiDB-lite"/>
    </source>
</evidence>
<dbReference type="NCBIfam" id="TIGR00810">
    <property type="entry name" value="secG"/>
    <property type="match status" value="1"/>
</dbReference>
<keyword evidence="13" id="KW-1185">Reference proteome</keyword>
<gene>
    <name evidence="12" type="primary">secG</name>
    <name evidence="12" type="ORF">JFL75_10035</name>
</gene>
<dbReference type="GO" id="GO:0015450">
    <property type="term" value="F:protein-transporting ATPase activity"/>
    <property type="evidence" value="ECO:0007669"/>
    <property type="project" value="UniProtKB-UniRule"/>
</dbReference>
<dbReference type="Pfam" id="PF03840">
    <property type="entry name" value="SecG"/>
    <property type="match status" value="1"/>
</dbReference>
<keyword evidence="8 10" id="KW-0811">Translocation</keyword>
<evidence type="ECO:0000256" key="3">
    <source>
        <dbReference type="ARBA" id="ARBA00022448"/>
    </source>
</evidence>
<dbReference type="PRINTS" id="PR01651">
    <property type="entry name" value="SECGEXPORT"/>
</dbReference>
<organism evidence="12 13">
    <name type="scientific">Breznakiella homolactica</name>
    <dbReference type="NCBI Taxonomy" id="2798577"/>
    <lineage>
        <taxon>Bacteria</taxon>
        <taxon>Pseudomonadati</taxon>
        <taxon>Spirochaetota</taxon>
        <taxon>Spirochaetia</taxon>
        <taxon>Spirochaetales</taxon>
        <taxon>Breznakiellaceae</taxon>
        <taxon>Breznakiella</taxon>
    </lineage>
</organism>
<dbReference type="EMBL" id="CP067089">
    <property type="protein sequence ID" value="QQO11222.1"/>
    <property type="molecule type" value="Genomic_DNA"/>
</dbReference>
<evidence type="ECO:0000256" key="6">
    <source>
        <dbReference type="ARBA" id="ARBA00022927"/>
    </source>
</evidence>
<dbReference type="GO" id="GO:0005886">
    <property type="term" value="C:plasma membrane"/>
    <property type="evidence" value="ECO:0007669"/>
    <property type="project" value="UniProtKB-SubCell"/>
</dbReference>
<dbReference type="GO" id="GO:0043952">
    <property type="term" value="P:protein transport by the Sec complex"/>
    <property type="evidence" value="ECO:0007669"/>
    <property type="project" value="TreeGrafter"/>
</dbReference>
<comment type="similarity">
    <text evidence="2 10">Belongs to the SecG family.</text>
</comment>
<reference evidence="12" key="1">
    <citation type="submission" date="2021-01" db="EMBL/GenBank/DDBJ databases">
        <title>Description of Breznakiella homolactica.</title>
        <authorList>
            <person name="Song Y."/>
            <person name="Brune A."/>
        </authorList>
    </citation>
    <scope>NUCLEOTIDE SEQUENCE</scope>
    <source>
        <strain evidence="12">RmG30</strain>
    </source>
</reference>
<evidence type="ECO:0000256" key="4">
    <source>
        <dbReference type="ARBA" id="ARBA00022475"/>
    </source>
</evidence>
<name>A0A7T8BC49_9SPIR</name>